<organism evidence="1 2">
    <name type="scientific">Hydrogenoanaerobacterium saccharovorans</name>
    <dbReference type="NCBI Taxonomy" id="474960"/>
    <lineage>
        <taxon>Bacteria</taxon>
        <taxon>Bacillati</taxon>
        <taxon>Bacillota</taxon>
        <taxon>Clostridia</taxon>
        <taxon>Eubacteriales</taxon>
        <taxon>Oscillospiraceae</taxon>
        <taxon>Hydrogenoanaerobacterium</taxon>
    </lineage>
</organism>
<evidence type="ECO:0000313" key="2">
    <source>
        <dbReference type="Proteomes" id="UP000199158"/>
    </source>
</evidence>
<dbReference type="RefSeq" id="WP_092756009.1">
    <property type="nucleotide sequence ID" value="NZ_FOCG01000003.1"/>
</dbReference>
<dbReference type="EMBL" id="FOCG01000003">
    <property type="protein sequence ID" value="SEN08092.1"/>
    <property type="molecule type" value="Genomic_DNA"/>
</dbReference>
<keyword evidence="2" id="KW-1185">Reference proteome</keyword>
<dbReference type="OrthoDB" id="1933804at2"/>
<proteinExistence type="predicted"/>
<evidence type="ECO:0000313" key="1">
    <source>
        <dbReference type="EMBL" id="SEN08092.1"/>
    </source>
</evidence>
<dbReference type="AlphaFoldDB" id="A0A1H8DL99"/>
<accession>A0A1H8DL99</accession>
<sequence>MPSTHKTPFLNLNQWLGSDKPKRDDFNQDNINIDNNIRSHVQNTSVHISDDERKAWNNGVFIVGSYIGNSTFNRTVELGFKPRIIILFTADRTLNEYKQTFDTNNVYAAFYTPLGASLGISVTNTGFTVQNHGNNITGGSTCALNQNNKTYVYLVLR</sequence>
<name>A0A1H8DL99_9FIRM</name>
<dbReference type="STRING" id="474960.SAMN05216180_2675"/>
<dbReference type="Proteomes" id="UP000199158">
    <property type="component" value="Unassembled WGS sequence"/>
</dbReference>
<reference evidence="1 2" key="1">
    <citation type="submission" date="2016-10" db="EMBL/GenBank/DDBJ databases">
        <authorList>
            <person name="de Groot N.N."/>
        </authorList>
    </citation>
    <scope>NUCLEOTIDE SEQUENCE [LARGE SCALE GENOMIC DNA]</scope>
    <source>
        <strain evidence="1 2">CGMCC 1.5070</strain>
    </source>
</reference>
<protein>
    <submittedName>
        <fullName evidence="1">Uncharacterized protein</fullName>
    </submittedName>
</protein>
<gene>
    <name evidence="1" type="ORF">SAMN05216180_2675</name>
</gene>